<feature type="transmembrane region" description="Helical" evidence="8">
    <location>
        <begin position="173"/>
        <end position="193"/>
    </location>
</feature>
<dbReference type="InterPro" id="IPR006512">
    <property type="entry name" value="YidE_YbjL"/>
</dbReference>
<evidence type="ECO:0000259" key="9">
    <source>
        <dbReference type="Pfam" id="PF06826"/>
    </source>
</evidence>
<evidence type="ECO:0000256" key="4">
    <source>
        <dbReference type="ARBA" id="ARBA00022475"/>
    </source>
</evidence>
<keyword evidence="11" id="KW-1185">Reference proteome</keyword>
<protein>
    <submittedName>
        <fullName evidence="10">YidE/YbjL duplication</fullName>
    </submittedName>
</protein>
<feature type="transmembrane region" description="Helical" evidence="8">
    <location>
        <begin position="35"/>
        <end position="54"/>
    </location>
</feature>
<evidence type="ECO:0000256" key="1">
    <source>
        <dbReference type="ARBA" id="ARBA00004651"/>
    </source>
</evidence>
<dbReference type="eggNOG" id="COG2985">
    <property type="taxonomic scope" value="Bacteria"/>
</dbReference>
<gene>
    <name evidence="10" type="ordered locus">Clos_0622</name>
</gene>
<evidence type="ECO:0000256" key="6">
    <source>
        <dbReference type="ARBA" id="ARBA00022989"/>
    </source>
</evidence>
<evidence type="ECO:0000256" key="2">
    <source>
        <dbReference type="ARBA" id="ARBA00009854"/>
    </source>
</evidence>
<dbReference type="GO" id="GO:0005886">
    <property type="term" value="C:plasma membrane"/>
    <property type="evidence" value="ECO:0007669"/>
    <property type="project" value="UniProtKB-SubCell"/>
</dbReference>
<comment type="similarity">
    <text evidence="2">Belongs to the AAE transporter (TC 2.A.81) family.</text>
</comment>
<feature type="transmembrane region" description="Helical" evidence="8">
    <location>
        <begin position="12"/>
        <end position="28"/>
    </location>
</feature>
<comment type="subcellular location">
    <subcellularLocation>
        <location evidence="1">Cell membrane</location>
        <topology evidence="1">Multi-pass membrane protein</topology>
    </subcellularLocation>
</comment>
<keyword evidence="7 8" id="KW-0472">Membrane</keyword>
<evidence type="ECO:0000256" key="8">
    <source>
        <dbReference type="SAM" id="Phobius"/>
    </source>
</evidence>
<feature type="transmembrane region" description="Helical" evidence="8">
    <location>
        <begin position="306"/>
        <end position="328"/>
    </location>
</feature>
<accession>A8MM15</accession>
<dbReference type="Proteomes" id="UP000000269">
    <property type="component" value="Chromosome"/>
</dbReference>
<evidence type="ECO:0000256" key="5">
    <source>
        <dbReference type="ARBA" id="ARBA00022692"/>
    </source>
</evidence>
<evidence type="ECO:0000256" key="3">
    <source>
        <dbReference type="ARBA" id="ARBA00022448"/>
    </source>
</evidence>
<keyword evidence="6 8" id="KW-1133">Transmembrane helix</keyword>
<reference evidence="11" key="1">
    <citation type="submission" date="2007-10" db="EMBL/GenBank/DDBJ databases">
        <title>Complete genome of Alkaliphilus oremlandii OhILAs.</title>
        <authorList>
            <person name="Copeland A."/>
            <person name="Lucas S."/>
            <person name="Lapidus A."/>
            <person name="Barry K."/>
            <person name="Detter J.C."/>
            <person name="Glavina del Rio T."/>
            <person name="Hammon N."/>
            <person name="Israni S."/>
            <person name="Dalin E."/>
            <person name="Tice H."/>
            <person name="Pitluck S."/>
            <person name="Chain P."/>
            <person name="Malfatti S."/>
            <person name="Shin M."/>
            <person name="Vergez L."/>
            <person name="Schmutz J."/>
            <person name="Larimer F."/>
            <person name="Land M."/>
            <person name="Hauser L."/>
            <person name="Kyrpides N."/>
            <person name="Mikhailova N."/>
            <person name="Stolz J.F."/>
            <person name="Dawson A."/>
            <person name="Fisher E."/>
            <person name="Crable B."/>
            <person name="Perera E."/>
            <person name="Lisak J."/>
            <person name="Ranganathan M."/>
            <person name="Basu P."/>
            <person name="Richardson P."/>
        </authorList>
    </citation>
    <scope>NUCLEOTIDE SEQUENCE [LARGE SCALE GENOMIC DNA]</scope>
    <source>
        <strain evidence="11">OhILAs</strain>
    </source>
</reference>
<dbReference type="PANTHER" id="PTHR30445">
    <property type="entry name" value="K(+)_H(+) ANTIPORTER SUBUNIT KHTT"/>
    <property type="match status" value="1"/>
</dbReference>
<dbReference type="STRING" id="350688.Clos_0622"/>
<feature type="transmembrane region" description="Helical" evidence="8">
    <location>
        <begin position="238"/>
        <end position="261"/>
    </location>
</feature>
<feature type="domain" description="YidE/YbjL duplication" evidence="9">
    <location>
        <begin position="15"/>
        <end position="190"/>
    </location>
</feature>
<dbReference type="HOGENOM" id="CLU_035023_4_0_9"/>
<keyword evidence="4" id="KW-1003">Cell membrane</keyword>
<feature type="transmembrane region" description="Helical" evidence="8">
    <location>
        <begin position="214"/>
        <end position="232"/>
    </location>
</feature>
<feature type="domain" description="YidE/YbjL duplication" evidence="9">
    <location>
        <begin position="220"/>
        <end position="388"/>
    </location>
</feature>
<keyword evidence="3" id="KW-0813">Transport</keyword>
<keyword evidence="5 8" id="KW-0812">Transmembrane</keyword>
<feature type="transmembrane region" description="Helical" evidence="8">
    <location>
        <begin position="74"/>
        <end position="91"/>
    </location>
</feature>
<organism evidence="10 11">
    <name type="scientific">Alkaliphilus oremlandii (strain OhILAs)</name>
    <name type="common">Clostridium oremlandii (strain OhILAs)</name>
    <dbReference type="NCBI Taxonomy" id="350688"/>
    <lineage>
        <taxon>Bacteria</taxon>
        <taxon>Bacillati</taxon>
        <taxon>Bacillota</taxon>
        <taxon>Clostridia</taxon>
        <taxon>Peptostreptococcales</taxon>
        <taxon>Natronincolaceae</taxon>
        <taxon>Alkaliphilus</taxon>
    </lineage>
</organism>
<dbReference type="EMBL" id="CP000853">
    <property type="protein sequence ID" value="ABW18182.1"/>
    <property type="molecule type" value="Genomic_DNA"/>
</dbReference>
<dbReference type="PANTHER" id="PTHR30445:SF3">
    <property type="entry name" value="TRANSPORT PROTEIN YIDE-RELATED"/>
    <property type="match status" value="1"/>
</dbReference>
<name>A8MM15_ALKOO</name>
<dbReference type="NCBIfam" id="TIGR01625">
    <property type="entry name" value="YidE_YbjL_dupl"/>
    <property type="match status" value="1"/>
</dbReference>
<dbReference type="AlphaFoldDB" id="A8MM15"/>
<sequence>MLNAIKFVEEPLLLLFCSILIGQVIGRISCKGFKLGSAGALFSGIAISYFATQYLMMVNVDHRLLKSGLIPSELFQLSLTGFIAAVGLLASQNIGSQIKENGYKFMLLALVTTGTGALSTWLFFHKISSISKISIIGTYPGALTSSPTLATAIELATALGNSSEVLVGLGYTISYIPAVIIIVISVQLLSKYYNGNHSSCKLNSKKQEIGKGNFSVIGFVTICLLGTGIGKIEVYLGAYLGLFSLGATGGVLLSALVLGNLKKIGFINFRMDDGYLAVVRDISLNIFLATVGLNYGYSALNLIRVSGVQLLAIGATTTLSSILVGYILGKKVLKLSTINIIGGICGSMTSTPGLCAAMESLESDEVVAGYGAAYPFGLFLKILFINILFRL</sequence>
<feature type="transmembrane region" description="Helical" evidence="8">
    <location>
        <begin position="103"/>
        <end position="124"/>
    </location>
</feature>
<feature type="transmembrane region" description="Helical" evidence="8">
    <location>
        <begin position="367"/>
        <end position="389"/>
    </location>
</feature>
<dbReference type="RefSeq" id="WP_012158496.1">
    <property type="nucleotide sequence ID" value="NC_009922.1"/>
</dbReference>
<feature type="transmembrane region" description="Helical" evidence="8">
    <location>
        <begin position="282"/>
        <end position="300"/>
    </location>
</feature>
<evidence type="ECO:0000256" key="7">
    <source>
        <dbReference type="ARBA" id="ARBA00023136"/>
    </source>
</evidence>
<evidence type="ECO:0000313" key="11">
    <source>
        <dbReference type="Proteomes" id="UP000000269"/>
    </source>
</evidence>
<proteinExistence type="inferred from homology"/>
<dbReference type="Pfam" id="PF06826">
    <property type="entry name" value="Asp-Al_Ex"/>
    <property type="match status" value="2"/>
</dbReference>
<dbReference type="KEGG" id="aoe:Clos_0622"/>
<dbReference type="InterPro" id="IPR050144">
    <property type="entry name" value="AAE_transporter"/>
</dbReference>
<evidence type="ECO:0000313" key="10">
    <source>
        <dbReference type="EMBL" id="ABW18182.1"/>
    </source>
</evidence>
<feature type="transmembrane region" description="Helical" evidence="8">
    <location>
        <begin position="340"/>
        <end position="361"/>
    </location>
</feature>